<evidence type="ECO:0000256" key="1">
    <source>
        <dbReference type="SAM" id="MobiDB-lite"/>
    </source>
</evidence>
<feature type="compositionally biased region" description="Acidic residues" evidence="1">
    <location>
        <begin position="281"/>
        <end position="295"/>
    </location>
</feature>
<keyword evidence="3" id="KW-1185">Reference proteome</keyword>
<evidence type="ECO:0000313" key="3">
    <source>
        <dbReference type="Proteomes" id="UP001322138"/>
    </source>
</evidence>
<feature type="region of interest" description="Disordered" evidence="1">
    <location>
        <begin position="259"/>
        <end position="320"/>
    </location>
</feature>
<gene>
    <name evidence="2" type="ORF">QC761_506407</name>
</gene>
<evidence type="ECO:0008006" key="4">
    <source>
        <dbReference type="Google" id="ProtNLM"/>
    </source>
</evidence>
<dbReference type="Proteomes" id="UP001322138">
    <property type="component" value="Unassembled WGS sequence"/>
</dbReference>
<dbReference type="RefSeq" id="XP_062731271.1">
    <property type="nucleotide sequence ID" value="XM_062879864.1"/>
</dbReference>
<sequence length="342" mass="36035">MIHLDDLAKSNGSKPTNTPECCNFPCKGPLKKNLQKQLPPPSCITASTFPFHQQAAIVHFTLLLPTSALCLSRSKIPWPNAKRKHHKMFTYTLVSALIGGASLALASPAPLITPAPIYERQSESALELKCQAHYESMMARAPDLPHEHPIIQWMNQPENLKLFTDYTDIKAMCAARWGKSTLEPPSSLASQWSSYMSEAQMFAISMKAPAYELSAMGCPSVIAAAGGLLAITEEVSCSRAYKAYMDAVPYLTATDGDDFATTGPTPTNVLAPSTTAPGSSEETDVSGNDSEDEGADGNGNGGSEEGSTETTSISTAGGPRETGHVAVAAAAALAVVGAMAAL</sequence>
<feature type="compositionally biased region" description="Low complexity" evidence="1">
    <location>
        <begin position="308"/>
        <end position="318"/>
    </location>
</feature>
<accession>A0ABR0FGS8</accession>
<evidence type="ECO:0000313" key="2">
    <source>
        <dbReference type="EMBL" id="KAK4642295.1"/>
    </source>
</evidence>
<name>A0ABR0FGS8_9PEZI</name>
<comment type="caution">
    <text evidence="2">The sequence shown here is derived from an EMBL/GenBank/DDBJ whole genome shotgun (WGS) entry which is preliminary data.</text>
</comment>
<protein>
    <recommendedName>
        <fullName evidence="4">Infection structure specific protein</fullName>
    </recommendedName>
</protein>
<dbReference type="GeneID" id="87899346"/>
<feature type="compositionally biased region" description="Polar residues" evidence="1">
    <location>
        <begin position="268"/>
        <end position="280"/>
    </location>
</feature>
<proteinExistence type="predicted"/>
<organism evidence="2 3">
    <name type="scientific">Podospora bellae-mahoneyi</name>
    <dbReference type="NCBI Taxonomy" id="2093777"/>
    <lineage>
        <taxon>Eukaryota</taxon>
        <taxon>Fungi</taxon>
        <taxon>Dikarya</taxon>
        <taxon>Ascomycota</taxon>
        <taxon>Pezizomycotina</taxon>
        <taxon>Sordariomycetes</taxon>
        <taxon>Sordariomycetidae</taxon>
        <taxon>Sordariales</taxon>
        <taxon>Podosporaceae</taxon>
        <taxon>Podospora</taxon>
    </lineage>
</organism>
<dbReference type="EMBL" id="JAFFGZ010000007">
    <property type="protein sequence ID" value="KAK4642295.1"/>
    <property type="molecule type" value="Genomic_DNA"/>
</dbReference>
<reference evidence="2 3" key="1">
    <citation type="journal article" date="2023" name="bioRxiv">
        <title>High-quality genome assemblies of four members of thePodospora anserinaspecies complex.</title>
        <authorList>
            <person name="Ament-Velasquez S.L."/>
            <person name="Vogan A.A."/>
            <person name="Wallerman O."/>
            <person name="Hartmann F."/>
            <person name="Gautier V."/>
            <person name="Silar P."/>
            <person name="Giraud T."/>
            <person name="Johannesson H."/>
        </authorList>
    </citation>
    <scope>NUCLEOTIDE SEQUENCE [LARGE SCALE GENOMIC DNA]</scope>
    <source>
        <strain evidence="2 3">CBS 112042</strain>
    </source>
</reference>